<keyword evidence="2" id="KW-1185">Reference proteome</keyword>
<accession>A0A7I8BKT4</accession>
<dbReference type="KEGG" id="plad:PPGU16_18680"/>
<name>A0A7I8BKT4_9BURK</name>
<evidence type="ECO:0000313" key="2">
    <source>
        <dbReference type="Proteomes" id="UP000510888"/>
    </source>
</evidence>
<organism evidence="1 2">
    <name type="scientific">Paraburkholderia largidicola</name>
    <dbReference type="NCBI Taxonomy" id="3014751"/>
    <lineage>
        <taxon>Bacteria</taxon>
        <taxon>Pseudomonadati</taxon>
        <taxon>Pseudomonadota</taxon>
        <taxon>Betaproteobacteria</taxon>
        <taxon>Burkholderiales</taxon>
        <taxon>Burkholderiaceae</taxon>
        <taxon>Paraburkholderia</taxon>
    </lineage>
</organism>
<gene>
    <name evidence="1" type="ORF">PPGU16_18680</name>
</gene>
<proteinExistence type="predicted"/>
<dbReference type="Proteomes" id="UP000510888">
    <property type="component" value="Chromosome 1"/>
</dbReference>
<reference evidence="1 2" key="1">
    <citation type="journal article" date="2020" name="Genes (Basel)">
        <title>Genomic Comparison of Insect Gut Symbionts from Divergent Burkholderia Subclades.</title>
        <authorList>
            <person name="Takeshita K."/>
            <person name="Kikuchi Y."/>
        </authorList>
    </citation>
    <scope>NUCLEOTIDE SEQUENCE [LARGE SCALE GENOMIC DNA]</scope>
    <source>
        <strain evidence="1 2">PGU16</strain>
    </source>
</reference>
<evidence type="ECO:0000313" key="1">
    <source>
        <dbReference type="EMBL" id="BCF88801.1"/>
    </source>
</evidence>
<sequence>MSAPAVASAHGVRTLRPSVSFFPDLFRGLPNNFWETPAHDVGVARPAMLALRCPSNTFAPTGPLDSLTAMVKVRGIYLAVVGQKIWGCDGYEKQ</sequence>
<protein>
    <submittedName>
        <fullName evidence="1">Uncharacterized protein</fullName>
    </submittedName>
</protein>
<dbReference type="AlphaFoldDB" id="A0A7I8BKT4"/>
<dbReference type="EMBL" id="AP023174">
    <property type="protein sequence ID" value="BCF88801.1"/>
    <property type="molecule type" value="Genomic_DNA"/>
</dbReference>